<name>A0AC61RWR6_9FIRM</name>
<dbReference type="Proteomes" id="UP000304953">
    <property type="component" value="Unassembled WGS sequence"/>
</dbReference>
<keyword evidence="2" id="KW-1185">Reference proteome</keyword>
<accession>A0AC61RWR6</accession>
<protein>
    <submittedName>
        <fullName evidence="1">LysR family transcriptional regulator</fullName>
    </submittedName>
</protein>
<evidence type="ECO:0000313" key="1">
    <source>
        <dbReference type="EMBL" id="TGY96445.1"/>
    </source>
</evidence>
<gene>
    <name evidence="1" type="ORF">E5329_09590</name>
</gene>
<sequence>MNWQHLVYFCKIVEKKNFCKAADCLYITPSTLSKAIRSLEQEIGFPLFEKQGRNSILTRYGEQFYPYVHKSLSYLDEGLEHIQTELGILKGHVKISGVYTQCAEYLPVKLKQFRELYPDVSFEISYHVSGLILDFLQAGKIDLGFCGDFDIDSPDFQDIGHLTLKTEELIFIVPKGHPLSRERYIDFEQMKDECYIAYRNNSAGLNHLLMNICRENGFSPKISYEVFDDYAVVQMVAEGLGIGLIPDNSYLLNSNVSVLRFRENAPVRTLYMIWKKNDRYLSPIANIFKKFIEEKPYL</sequence>
<dbReference type="EMBL" id="SRYA01000016">
    <property type="protein sequence ID" value="TGY96445.1"/>
    <property type="molecule type" value="Genomic_DNA"/>
</dbReference>
<comment type="caution">
    <text evidence="1">The sequence shown here is derived from an EMBL/GenBank/DDBJ whole genome shotgun (WGS) entry which is preliminary data.</text>
</comment>
<organism evidence="1 2">
    <name type="scientific">Petralouisia muris</name>
    <dbReference type="NCBI Taxonomy" id="3032872"/>
    <lineage>
        <taxon>Bacteria</taxon>
        <taxon>Bacillati</taxon>
        <taxon>Bacillota</taxon>
        <taxon>Clostridia</taxon>
        <taxon>Lachnospirales</taxon>
        <taxon>Lachnospiraceae</taxon>
        <taxon>Petralouisia</taxon>
    </lineage>
</organism>
<evidence type="ECO:0000313" key="2">
    <source>
        <dbReference type="Proteomes" id="UP000304953"/>
    </source>
</evidence>
<reference evidence="1" key="1">
    <citation type="submission" date="2019-04" db="EMBL/GenBank/DDBJ databases">
        <title>Microbes associate with the intestines of laboratory mice.</title>
        <authorList>
            <person name="Navarre W."/>
            <person name="Wong E."/>
            <person name="Huang K."/>
            <person name="Tropini C."/>
            <person name="Ng K."/>
            <person name="Yu B."/>
        </authorList>
    </citation>
    <scope>NUCLEOTIDE SEQUENCE</scope>
    <source>
        <strain evidence="1">NM01_1-7b</strain>
    </source>
</reference>
<proteinExistence type="predicted"/>